<dbReference type="OrthoDB" id="2678913at2759"/>
<dbReference type="PANTHER" id="PTHR34605">
    <property type="entry name" value="PHAGE_INTEGRASE DOMAIN-CONTAINING PROTEIN"/>
    <property type="match status" value="1"/>
</dbReference>
<dbReference type="SUPFAM" id="SSF56349">
    <property type="entry name" value="DNA breaking-rejoining enzymes"/>
    <property type="match status" value="1"/>
</dbReference>
<dbReference type="Gene3D" id="1.10.443.10">
    <property type="entry name" value="Intergrase catalytic core"/>
    <property type="match status" value="1"/>
</dbReference>
<dbReference type="Proteomes" id="UP000027265">
    <property type="component" value="Unassembled WGS sequence"/>
</dbReference>
<dbReference type="GO" id="GO:0006310">
    <property type="term" value="P:DNA recombination"/>
    <property type="evidence" value="ECO:0007669"/>
    <property type="project" value="UniProtKB-KW"/>
</dbReference>
<reference evidence="3" key="1">
    <citation type="journal article" date="2014" name="Proc. Natl. Acad. Sci. U.S.A.">
        <title>Extensive sampling of basidiomycete genomes demonstrates inadequacy of the white-rot/brown-rot paradigm for wood decay fungi.</title>
        <authorList>
            <person name="Riley R."/>
            <person name="Salamov A.A."/>
            <person name="Brown D.W."/>
            <person name="Nagy L.G."/>
            <person name="Floudas D."/>
            <person name="Held B.W."/>
            <person name="Levasseur A."/>
            <person name="Lombard V."/>
            <person name="Morin E."/>
            <person name="Otillar R."/>
            <person name="Lindquist E.A."/>
            <person name="Sun H."/>
            <person name="LaButti K.M."/>
            <person name="Schmutz J."/>
            <person name="Jabbour D."/>
            <person name="Luo H."/>
            <person name="Baker S.E."/>
            <person name="Pisabarro A.G."/>
            <person name="Walton J.D."/>
            <person name="Blanchette R.A."/>
            <person name="Henrissat B."/>
            <person name="Martin F."/>
            <person name="Cullen D."/>
            <person name="Hibbett D.S."/>
            <person name="Grigoriev I.V."/>
        </authorList>
    </citation>
    <scope>NUCLEOTIDE SEQUENCE [LARGE SCALE GENOMIC DNA]</scope>
    <source>
        <strain evidence="3">MUCL 33604</strain>
    </source>
</reference>
<dbReference type="EMBL" id="KL197712">
    <property type="protein sequence ID" value="KDQ61893.1"/>
    <property type="molecule type" value="Genomic_DNA"/>
</dbReference>
<gene>
    <name evidence="2" type="ORF">JAAARDRAFT_55190</name>
</gene>
<dbReference type="InterPro" id="IPR052925">
    <property type="entry name" value="Phage_Integrase-like_Recomb"/>
</dbReference>
<keyword evidence="1" id="KW-0233">DNA recombination</keyword>
<evidence type="ECO:0000256" key="1">
    <source>
        <dbReference type="ARBA" id="ARBA00023172"/>
    </source>
</evidence>
<accession>A0A067Q4A6</accession>
<dbReference type="InParanoid" id="A0A067Q4A6"/>
<protein>
    <recommendedName>
        <fullName evidence="4">Tyr recombinase domain-containing protein</fullName>
    </recommendedName>
</protein>
<dbReference type="GO" id="GO:0003677">
    <property type="term" value="F:DNA binding"/>
    <property type="evidence" value="ECO:0007669"/>
    <property type="project" value="InterPro"/>
</dbReference>
<evidence type="ECO:0000313" key="2">
    <source>
        <dbReference type="EMBL" id="KDQ61893.1"/>
    </source>
</evidence>
<dbReference type="AlphaFoldDB" id="A0A067Q4A6"/>
<name>A0A067Q4A6_9AGAM</name>
<sequence>MLTFVSSCAGSYSGKALANYFFRLKRKPFTPTLISSIRDQLDLSTPLDAAVYACLTMTFWCAARVGEFTLPSLKAFNPQVHVKRSDVRNGEDRHGLQVTVFTLPFTKCSVEGEEVYWARQTGSFDPEAALANHFVVNNPPLHSALFTWNHPHGPRPLTRTKFLKWLSTALSTLGVESLKGHGVPFDVVKSIGQWSSEAFTLYLCQHAVVMAPYIQGTPILEPFTHYTMPPLR</sequence>
<dbReference type="InterPro" id="IPR013762">
    <property type="entry name" value="Integrase-like_cat_sf"/>
</dbReference>
<keyword evidence="3" id="KW-1185">Reference proteome</keyword>
<dbReference type="GO" id="GO:0015074">
    <property type="term" value="P:DNA integration"/>
    <property type="evidence" value="ECO:0007669"/>
    <property type="project" value="InterPro"/>
</dbReference>
<proteinExistence type="predicted"/>
<dbReference type="HOGENOM" id="CLU_003292_1_1_1"/>
<dbReference type="PANTHER" id="PTHR34605:SF4">
    <property type="entry name" value="DNA ADENINE METHYLTRANSFERASE"/>
    <property type="match status" value="1"/>
</dbReference>
<evidence type="ECO:0008006" key="4">
    <source>
        <dbReference type="Google" id="ProtNLM"/>
    </source>
</evidence>
<dbReference type="InterPro" id="IPR011010">
    <property type="entry name" value="DNA_brk_join_enz"/>
</dbReference>
<evidence type="ECO:0000313" key="3">
    <source>
        <dbReference type="Proteomes" id="UP000027265"/>
    </source>
</evidence>
<organism evidence="2 3">
    <name type="scientific">Jaapia argillacea MUCL 33604</name>
    <dbReference type="NCBI Taxonomy" id="933084"/>
    <lineage>
        <taxon>Eukaryota</taxon>
        <taxon>Fungi</taxon>
        <taxon>Dikarya</taxon>
        <taxon>Basidiomycota</taxon>
        <taxon>Agaricomycotina</taxon>
        <taxon>Agaricomycetes</taxon>
        <taxon>Agaricomycetidae</taxon>
        <taxon>Jaapiales</taxon>
        <taxon>Jaapiaceae</taxon>
        <taxon>Jaapia</taxon>
    </lineage>
</organism>